<evidence type="ECO:0000313" key="6">
    <source>
        <dbReference type="EMBL" id="RJF75295.1"/>
    </source>
</evidence>
<dbReference type="Pfam" id="PF04794">
    <property type="entry name" value="YdjC"/>
    <property type="match status" value="1"/>
</dbReference>
<keyword evidence="4" id="KW-0460">Magnesium</keyword>
<dbReference type="GO" id="GO:0046872">
    <property type="term" value="F:metal ion binding"/>
    <property type="evidence" value="ECO:0007669"/>
    <property type="project" value="UniProtKB-KW"/>
</dbReference>
<dbReference type="GO" id="GO:0005975">
    <property type="term" value="P:carbohydrate metabolic process"/>
    <property type="evidence" value="ECO:0007669"/>
    <property type="project" value="InterPro"/>
</dbReference>
<keyword evidence="3" id="KW-0378">Hydrolase</keyword>
<dbReference type="InterPro" id="IPR011330">
    <property type="entry name" value="Glyco_hydro/deAcase_b/a-brl"/>
</dbReference>
<evidence type="ECO:0000313" key="7">
    <source>
        <dbReference type="Proteomes" id="UP000286287"/>
    </source>
</evidence>
<keyword evidence="2" id="KW-0479">Metal-binding</keyword>
<dbReference type="EMBL" id="QYUJ01000006">
    <property type="protein sequence ID" value="RJF75295.1"/>
    <property type="molecule type" value="Genomic_DNA"/>
</dbReference>
<reference evidence="6 7" key="1">
    <citation type="submission" date="2018-09" db="EMBL/GenBank/DDBJ databases">
        <authorList>
            <person name="Zhu H."/>
        </authorList>
    </citation>
    <scope>NUCLEOTIDE SEQUENCE [LARGE SCALE GENOMIC DNA]</scope>
    <source>
        <strain evidence="6 7">K2S05-167</strain>
    </source>
</reference>
<dbReference type="SUPFAM" id="SSF88713">
    <property type="entry name" value="Glycoside hydrolase/deacetylase"/>
    <property type="match status" value="1"/>
</dbReference>
<sequence length="254" mass="27911">MDDLGMAESTVSAYHALLDAGLLSAASVMMPCSWSPGAITAASSRPGSDVGVHLTLNSEWETCRWRPLLGSQAAELVDGESFLHRRVEDARRAGADVVARETRLQLEAALGAGLDVTHLDTHMGTAADPRYLPAIIELAITYGVPPLLPRFEAAAWEEAGLEAAAAREAAQLIHSLERRGFQLVDLTLQMLRELPAGITHFILHPASDTPELRGRFWQFNFKEVKRLVVQPEFQTARRSASYQARVAEVWFSRL</sequence>
<evidence type="ECO:0000256" key="1">
    <source>
        <dbReference type="ARBA" id="ARBA00001946"/>
    </source>
</evidence>
<protein>
    <submittedName>
        <fullName evidence="6">ChbG/HpnK family deacetylase</fullName>
    </submittedName>
</protein>
<evidence type="ECO:0000256" key="4">
    <source>
        <dbReference type="ARBA" id="ARBA00022842"/>
    </source>
</evidence>
<dbReference type="OrthoDB" id="9774177at2"/>
<dbReference type="InterPro" id="IPR006879">
    <property type="entry name" value="YdjC-like"/>
</dbReference>
<name>A0A418VGN2_9DEIO</name>
<accession>A0A418VGN2</accession>
<proteinExistence type="predicted"/>
<gene>
    <name evidence="6" type="ORF">D3875_02015</name>
</gene>
<evidence type="ECO:0000256" key="5">
    <source>
        <dbReference type="ARBA" id="ARBA00023277"/>
    </source>
</evidence>
<comment type="cofactor">
    <cofactor evidence="1">
        <name>Mg(2+)</name>
        <dbReference type="ChEBI" id="CHEBI:18420"/>
    </cofactor>
</comment>
<dbReference type="RefSeq" id="WP_119760596.1">
    <property type="nucleotide sequence ID" value="NZ_QYUJ01000006.1"/>
</dbReference>
<dbReference type="AlphaFoldDB" id="A0A418VGN2"/>
<keyword evidence="7" id="KW-1185">Reference proteome</keyword>
<evidence type="ECO:0000256" key="3">
    <source>
        <dbReference type="ARBA" id="ARBA00022801"/>
    </source>
</evidence>
<dbReference type="Proteomes" id="UP000286287">
    <property type="component" value="Unassembled WGS sequence"/>
</dbReference>
<organism evidence="6 7">
    <name type="scientific">Deinococcus cavernae</name>
    <dbReference type="NCBI Taxonomy" id="2320857"/>
    <lineage>
        <taxon>Bacteria</taxon>
        <taxon>Thermotogati</taxon>
        <taxon>Deinococcota</taxon>
        <taxon>Deinococci</taxon>
        <taxon>Deinococcales</taxon>
        <taxon>Deinococcaceae</taxon>
        <taxon>Deinococcus</taxon>
    </lineage>
</organism>
<dbReference type="Gene3D" id="3.20.20.370">
    <property type="entry name" value="Glycoside hydrolase/deacetylase"/>
    <property type="match status" value="1"/>
</dbReference>
<keyword evidence="5" id="KW-0119">Carbohydrate metabolism</keyword>
<evidence type="ECO:0000256" key="2">
    <source>
        <dbReference type="ARBA" id="ARBA00022723"/>
    </source>
</evidence>
<dbReference type="GO" id="GO:0016787">
    <property type="term" value="F:hydrolase activity"/>
    <property type="evidence" value="ECO:0007669"/>
    <property type="project" value="UniProtKB-KW"/>
</dbReference>
<comment type="caution">
    <text evidence="6">The sequence shown here is derived from an EMBL/GenBank/DDBJ whole genome shotgun (WGS) entry which is preliminary data.</text>
</comment>